<dbReference type="InterPro" id="IPR021858">
    <property type="entry name" value="Fun_TF"/>
</dbReference>
<keyword evidence="9" id="KW-1185">Reference proteome</keyword>
<evidence type="ECO:0000259" key="7">
    <source>
        <dbReference type="PROSITE" id="PS00463"/>
    </source>
</evidence>
<protein>
    <recommendedName>
        <fullName evidence="7">Zn(2)-C6 fungal-type domain-containing protein</fullName>
    </recommendedName>
</protein>
<feature type="region of interest" description="Disordered" evidence="6">
    <location>
        <begin position="73"/>
        <end position="95"/>
    </location>
</feature>
<dbReference type="EMBL" id="MNBE01000096">
    <property type="protein sequence ID" value="OKP14475.1"/>
    <property type="molecule type" value="Genomic_DNA"/>
</dbReference>
<sequence length="529" mass="58368">MVLKACDRCHTRKEKCAFAGSNQRCTRCCSLAIACSTSRRGRRIGRLPVVKAFPYGEAHIWSVDSTQLPNLQRSVSRSGDSHSILGPLSRRSSSTLPASDLALSDEFASSAEAVWSPDRNDAIALGPGKLLASPTTLKTASDALRTFLVREQFSALHMPFLIGPSFVPMSQKVTSTLLYQSAPVLADAYLAYTALMTRYQRTPIMRQVEPDIAKAAKGLQHLRDINIKKDTDAVCALSLGQTMYAFHVLAASDAFKAHSVVQNALIRAKSWVPRLIHSPITQMFIITPVLIDTVECLVRREVPIIRLPSTDHVIIDRYAGVCATLLPLLYDLCQCSHNMKSGVLDIRGFHDRLAGIQQTITEWKPPTPPQLFIEHGPHERLLIITQANVYRLAALLAIHRLRYPLGVQDEIARELANGIFSHILSFAQSAAKEVTAFPMIFPLTMAMIEDEGKDEDLGNKLPLFASQSMGAIRLVGSIKQIRASREAGYDGIWFNLVGTHLRMAMPTMNVSLYIIKALLAGEYQEPASV</sequence>
<proteinExistence type="predicted"/>
<accession>A0A1Q5UPS0</accession>
<feature type="domain" description="Zn(2)-C6 fungal-type" evidence="7">
    <location>
        <begin position="5"/>
        <end position="35"/>
    </location>
</feature>
<dbReference type="GO" id="GO:0005634">
    <property type="term" value="C:nucleus"/>
    <property type="evidence" value="ECO:0007669"/>
    <property type="project" value="UniProtKB-SubCell"/>
</dbReference>
<dbReference type="SUPFAM" id="SSF57701">
    <property type="entry name" value="Zn2/Cys6 DNA-binding domain"/>
    <property type="match status" value="1"/>
</dbReference>
<dbReference type="Pfam" id="PF11951">
    <property type="entry name" value="Fungal_trans_2"/>
    <property type="match status" value="1"/>
</dbReference>
<dbReference type="PANTHER" id="PTHR37534">
    <property type="entry name" value="TRANSCRIPTIONAL ACTIVATOR PROTEIN UGA3"/>
    <property type="match status" value="1"/>
</dbReference>
<dbReference type="GO" id="GO:0003677">
    <property type="term" value="F:DNA binding"/>
    <property type="evidence" value="ECO:0007669"/>
    <property type="project" value="UniProtKB-KW"/>
</dbReference>
<dbReference type="Proteomes" id="UP000186955">
    <property type="component" value="Unassembled WGS sequence"/>
</dbReference>
<name>A0A1Q5UPS0_9EURO</name>
<dbReference type="InterPro" id="IPR036864">
    <property type="entry name" value="Zn2-C6_fun-type_DNA-bd_sf"/>
</dbReference>
<comment type="caution">
    <text evidence="8">The sequence shown here is derived from an EMBL/GenBank/DDBJ whole genome shotgun (WGS) entry which is preliminary data.</text>
</comment>
<evidence type="ECO:0000256" key="3">
    <source>
        <dbReference type="ARBA" id="ARBA00023125"/>
    </source>
</evidence>
<dbReference type="InterPro" id="IPR001138">
    <property type="entry name" value="Zn2Cys6_DnaBD"/>
</dbReference>
<dbReference type="AlphaFoldDB" id="A0A1Q5UPS0"/>
<dbReference type="OrthoDB" id="4137815at2759"/>
<evidence type="ECO:0000313" key="9">
    <source>
        <dbReference type="Proteomes" id="UP000186955"/>
    </source>
</evidence>
<keyword evidence="2" id="KW-0805">Transcription regulation</keyword>
<reference evidence="8 9" key="1">
    <citation type="submission" date="2016-10" db="EMBL/GenBank/DDBJ databases">
        <title>Genome sequence of the ascomycete fungus Penicillium subrubescens.</title>
        <authorList>
            <person name="De Vries R.P."/>
            <person name="Peng M."/>
            <person name="Dilokpimol A."/>
            <person name="Hilden K."/>
            <person name="Makela M.R."/>
            <person name="Grigoriev I."/>
            <person name="Riley R."/>
            <person name="Granchi Z."/>
        </authorList>
    </citation>
    <scope>NUCLEOTIDE SEQUENCE [LARGE SCALE GENOMIC DNA]</scope>
    <source>
        <strain evidence="8 9">CBS 132785</strain>
    </source>
</reference>
<evidence type="ECO:0000256" key="6">
    <source>
        <dbReference type="SAM" id="MobiDB-lite"/>
    </source>
</evidence>
<comment type="subcellular location">
    <subcellularLocation>
        <location evidence="1">Nucleus</location>
    </subcellularLocation>
</comment>
<dbReference type="CDD" id="cd00067">
    <property type="entry name" value="GAL4"/>
    <property type="match status" value="1"/>
</dbReference>
<gene>
    <name evidence="8" type="ORF">PENSUB_14001</name>
</gene>
<dbReference type="GO" id="GO:0008270">
    <property type="term" value="F:zinc ion binding"/>
    <property type="evidence" value="ECO:0007669"/>
    <property type="project" value="InterPro"/>
</dbReference>
<evidence type="ECO:0000256" key="4">
    <source>
        <dbReference type="ARBA" id="ARBA00023163"/>
    </source>
</evidence>
<keyword evidence="4" id="KW-0804">Transcription</keyword>
<keyword evidence="3" id="KW-0238">DNA-binding</keyword>
<dbReference type="GO" id="GO:0000981">
    <property type="term" value="F:DNA-binding transcription factor activity, RNA polymerase II-specific"/>
    <property type="evidence" value="ECO:0007669"/>
    <property type="project" value="InterPro"/>
</dbReference>
<dbReference type="PROSITE" id="PS00463">
    <property type="entry name" value="ZN2_CY6_FUNGAL_1"/>
    <property type="match status" value="1"/>
</dbReference>
<evidence type="ECO:0000256" key="2">
    <source>
        <dbReference type="ARBA" id="ARBA00023015"/>
    </source>
</evidence>
<evidence type="ECO:0000256" key="1">
    <source>
        <dbReference type="ARBA" id="ARBA00004123"/>
    </source>
</evidence>
<keyword evidence="5" id="KW-0539">Nucleus</keyword>
<evidence type="ECO:0000256" key="5">
    <source>
        <dbReference type="ARBA" id="ARBA00023242"/>
    </source>
</evidence>
<evidence type="ECO:0000313" key="8">
    <source>
        <dbReference type="EMBL" id="OKP14475.1"/>
    </source>
</evidence>
<dbReference type="PANTHER" id="PTHR37534:SF46">
    <property type="entry name" value="ZN(II)2CYS6 TRANSCRIPTION FACTOR (EUROFUNG)"/>
    <property type="match status" value="1"/>
</dbReference>
<organism evidence="8 9">
    <name type="scientific">Penicillium subrubescens</name>
    <dbReference type="NCBI Taxonomy" id="1316194"/>
    <lineage>
        <taxon>Eukaryota</taxon>
        <taxon>Fungi</taxon>
        <taxon>Dikarya</taxon>
        <taxon>Ascomycota</taxon>
        <taxon>Pezizomycotina</taxon>
        <taxon>Eurotiomycetes</taxon>
        <taxon>Eurotiomycetidae</taxon>
        <taxon>Eurotiales</taxon>
        <taxon>Aspergillaceae</taxon>
        <taxon>Penicillium</taxon>
    </lineage>
</organism>